<evidence type="ECO:0000313" key="1">
    <source>
        <dbReference type="EMBL" id="CAG8837584.1"/>
    </source>
</evidence>
<dbReference type="AlphaFoldDB" id="A0A9N9KJH7"/>
<reference evidence="1" key="1">
    <citation type="submission" date="2021-06" db="EMBL/GenBank/DDBJ databases">
        <authorList>
            <person name="Kallberg Y."/>
            <person name="Tangrot J."/>
            <person name="Rosling A."/>
        </authorList>
    </citation>
    <scope>NUCLEOTIDE SEQUENCE</scope>
    <source>
        <strain evidence="1">FL966</strain>
    </source>
</reference>
<comment type="caution">
    <text evidence="1">The sequence shown here is derived from an EMBL/GenBank/DDBJ whole genome shotgun (WGS) entry which is preliminary data.</text>
</comment>
<dbReference type="Gene3D" id="1.10.150.50">
    <property type="entry name" value="Transcription Factor, Ets-1"/>
    <property type="match status" value="1"/>
</dbReference>
<sequence length="90" mass="10111">MSTSTGKTISLPTIKEVEGYKTTEDFLEFLRKQDLGLDDDDFNILRKQKVNGRNFLRLNVDKLIANPYNLPGGPAETIAELIEKIKGEGQ</sequence>
<feature type="non-terminal residue" evidence="1">
    <location>
        <position position="90"/>
    </location>
</feature>
<dbReference type="OrthoDB" id="2409171at2759"/>
<dbReference type="InterPro" id="IPR013761">
    <property type="entry name" value="SAM/pointed_sf"/>
</dbReference>
<organism evidence="1 2">
    <name type="scientific">Cetraspora pellucida</name>
    <dbReference type="NCBI Taxonomy" id="1433469"/>
    <lineage>
        <taxon>Eukaryota</taxon>
        <taxon>Fungi</taxon>
        <taxon>Fungi incertae sedis</taxon>
        <taxon>Mucoromycota</taxon>
        <taxon>Glomeromycotina</taxon>
        <taxon>Glomeromycetes</taxon>
        <taxon>Diversisporales</taxon>
        <taxon>Gigasporaceae</taxon>
        <taxon>Cetraspora</taxon>
    </lineage>
</organism>
<gene>
    <name evidence="1" type="ORF">CPELLU_LOCUS21581</name>
</gene>
<accession>A0A9N9KJH7</accession>
<proteinExistence type="predicted"/>
<protein>
    <submittedName>
        <fullName evidence="1">9521_t:CDS:1</fullName>
    </submittedName>
</protein>
<dbReference type="EMBL" id="CAJVQA010081895">
    <property type="protein sequence ID" value="CAG8837584.1"/>
    <property type="molecule type" value="Genomic_DNA"/>
</dbReference>
<dbReference type="Proteomes" id="UP000789759">
    <property type="component" value="Unassembled WGS sequence"/>
</dbReference>
<evidence type="ECO:0000313" key="2">
    <source>
        <dbReference type="Proteomes" id="UP000789759"/>
    </source>
</evidence>
<name>A0A9N9KJH7_9GLOM</name>
<keyword evidence="2" id="KW-1185">Reference proteome</keyword>